<comment type="caution">
    <text evidence="3">The sequence shown here is derived from an EMBL/GenBank/DDBJ whole genome shotgun (WGS) entry which is preliminary data.</text>
</comment>
<evidence type="ECO:0000313" key="3">
    <source>
        <dbReference type="EMBL" id="GAA2110423.1"/>
    </source>
</evidence>
<gene>
    <name evidence="3" type="ORF">GCM10009802_07520</name>
</gene>
<dbReference type="RefSeq" id="WP_344287825.1">
    <property type="nucleotide sequence ID" value="NZ_BAAAPF010000009.1"/>
</dbReference>
<feature type="region of interest" description="Disordered" evidence="1">
    <location>
        <begin position="643"/>
        <end position="684"/>
    </location>
</feature>
<evidence type="ECO:0000256" key="1">
    <source>
        <dbReference type="SAM" id="MobiDB-lite"/>
    </source>
</evidence>
<dbReference type="EMBL" id="BAAAPF010000009">
    <property type="protein sequence ID" value="GAA2110423.1"/>
    <property type="molecule type" value="Genomic_DNA"/>
</dbReference>
<keyword evidence="4" id="KW-1185">Reference proteome</keyword>
<dbReference type="PANTHER" id="PTHR35339">
    <property type="entry name" value="LINALOOL DEHYDRATASE_ISOMERASE DOMAIN-CONTAINING PROTEIN"/>
    <property type="match status" value="1"/>
</dbReference>
<dbReference type="Proteomes" id="UP001500443">
    <property type="component" value="Unassembled WGS sequence"/>
</dbReference>
<organism evidence="3 4">
    <name type="scientific">Streptomyces synnematoformans</name>
    <dbReference type="NCBI Taxonomy" id="415721"/>
    <lineage>
        <taxon>Bacteria</taxon>
        <taxon>Bacillati</taxon>
        <taxon>Actinomycetota</taxon>
        <taxon>Actinomycetes</taxon>
        <taxon>Kitasatosporales</taxon>
        <taxon>Streptomycetaceae</taxon>
        <taxon>Streptomyces</taxon>
    </lineage>
</organism>
<evidence type="ECO:0000313" key="4">
    <source>
        <dbReference type="Proteomes" id="UP001500443"/>
    </source>
</evidence>
<protein>
    <submittedName>
        <fullName evidence="3">DUF2264 domain-containing protein</fullName>
    </submittedName>
</protein>
<accession>A0ABP5J4J1</accession>
<name>A0ABP5J4J1_9ACTN</name>
<dbReference type="PANTHER" id="PTHR35339:SF4">
    <property type="entry name" value="LINALOOL DEHYDRATASE_ISOMERASE DOMAIN-CONTAINING PROTEIN"/>
    <property type="match status" value="1"/>
</dbReference>
<dbReference type="Pfam" id="PF10022">
    <property type="entry name" value="DUF2264"/>
    <property type="match status" value="1"/>
</dbReference>
<sequence length="684" mass="72291">MSTPDRAHAAPLAPITGWTRERWTSLADGMLRAVRPYASPGHARVTLPGPPGGYGTAVDGLEGFARTFLLAGFRLAGEQGRDPDGLAAWYARGLDTGTDPGAAERWPRPDEHPQAKVEAASLALILDMTRPWLWDRLAAGVQERIVDYLAPVVGDDSYPRCNWVWFRIVVETFLRSVGGPWSAADIEADLAAHDSFYRGNGWFADGDERSFDHYGGWALHLYPVLWARMAGAAEPAAARGETDRLRLERYLQDCLHLIGGDGAPLVQGRSLIYRFAAAAPLWAGALAGVKTVRPGQLRRAASGIMAYFDAHHVPGERGLLTLGWHHEWRQLAQSYSGPSSPYWAAKGMLGIALGPDHPVWCAAEEPLPAERDDHARVVRAPGWLVSSTWRDGLVRVVNHGTDHALPGSPDGDSPLYARLGYSTATAPLLSAEAWTSPVDQSAVLLDADGRATHRTGMRKLHTGRAGDVVTGASVARAHWLDPEPGGRDHGSGRPGKATDAAAVTTVSALRGAWEVRCVRVDPLPGAPDALGAAARLRVGGWPLAGEAVDGRVQPGGWALARTARLASVAVAVEGFDDAGTRSDDGASPLGGHSLTPWLSGPVAPGRWYAAAIGLYGATGTGTGEAAAPHVRLTAGAVHIGWPDGSRTTVDLPAPEGPSRQDTAPRLGTSGAGLGDGTCGEETDR</sequence>
<evidence type="ECO:0000259" key="2">
    <source>
        <dbReference type="Pfam" id="PF10022"/>
    </source>
</evidence>
<dbReference type="InterPro" id="IPR049349">
    <property type="entry name" value="DUF2264_N"/>
</dbReference>
<feature type="domain" description="DUF2264" evidence="2">
    <location>
        <begin position="19"/>
        <end position="367"/>
    </location>
</feature>
<proteinExistence type="predicted"/>
<dbReference type="InterPro" id="IPR016624">
    <property type="entry name" value="UCP014753"/>
</dbReference>
<reference evidence="4" key="1">
    <citation type="journal article" date="2019" name="Int. J. Syst. Evol. Microbiol.">
        <title>The Global Catalogue of Microorganisms (GCM) 10K type strain sequencing project: providing services to taxonomists for standard genome sequencing and annotation.</title>
        <authorList>
            <consortium name="The Broad Institute Genomics Platform"/>
            <consortium name="The Broad Institute Genome Sequencing Center for Infectious Disease"/>
            <person name="Wu L."/>
            <person name="Ma J."/>
        </authorList>
    </citation>
    <scope>NUCLEOTIDE SEQUENCE [LARGE SCALE GENOMIC DNA]</scope>
    <source>
        <strain evidence="4">JCM 15481</strain>
    </source>
</reference>